<evidence type="ECO:0000313" key="3">
    <source>
        <dbReference type="Proteomes" id="UP000054144"/>
    </source>
</evidence>
<sequence length="481" mass="51847">MPPPPVKKSPSASKSSAPLSPASTASAQGKSTPQRSKTPTSTRRKPATPSSKGLANGSHSRRPSSSHGSNPTISPPAAKRPVSLSRFAPAREPTPPADDDVSVTESCLTNGESSFTGSTRIRRTEAERIQYFTNEPECAELTPHRVLCTRCRNYVNLRKTQTYAVRPWEAHRTRCDQKPRVSEEEAVAAAAANTSADPAAPSESEYSIRSGRKTEEERKAILEGDSRAETVEPSRVLCRKCQRWIVLSYSSSYNLNNWNRHQSSCGDAVPSSRVTAAQGKIQLLNDPQVKSHEPCSVECATCSERVALTDDYNLGAWVAHKAKCATPSFTTTEAIGYPSKAQEGAAPSVRDLPAPNEAALRSRANKPASDSLGKVSSSQDAVSSAMHSKAASPSKTASPNKTKASKDGGPSNVVVREKRAREEDADDADPNDKDARPRLRQRTEAYEAPSGPLGWIMMPIKAFMKGFRQSIDEDGQSPPPP</sequence>
<name>A0A0D7AJ03_9AGAR</name>
<evidence type="ECO:0000256" key="1">
    <source>
        <dbReference type="SAM" id="MobiDB-lite"/>
    </source>
</evidence>
<gene>
    <name evidence="2" type="ORF">FISHEDRAFT_70339</name>
</gene>
<feature type="compositionally biased region" description="Low complexity" evidence="1">
    <location>
        <begin position="187"/>
        <end position="200"/>
    </location>
</feature>
<keyword evidence="3" id="KW-1185">Reference proteome</keyword>
<feature type="compositionally biased region" description="Polar residues" evidence="1">
    <location>
        <begin position="103"/>
        <end position="119"/>
    </location>
</feature>
<feature type="compositionally biased region" description="Polar residues" evidence="1">
    <location>
        <begin position="28"/>
        <end position="41"/>
    </location>
</feature>
<protein>
    <submittedName>
        <fullName evidence="2">Uncharacterized protein</fullName>
    </submittedName>
</protein>
<feature type="compositionally biased region" description="Basic and acidic residues" evidence="1">
    <location>
        <begin position="430"/>
        <end position="445"/>
    </location>
</feature>
<feature type="compositionally biased region" description="Polar residues" evidence="1">
    <location>
        <begin position="374"/>
        <end position="386"/>
    </location>
</feature>
<accession>A0A0D7AJ03</accession>
<dbReference type="OrthoDB" id="3262173at2759"/>
<organism evidence="2 3">
    <name type="scientific">Fistulina hepatica ATCC 64428</name>
    <dbReference type="NCBI Taxonomy" id="1128425"/>
    <lineage>
        <taxon>Eukaryota</taxon>
        <taxon>Fungi</taxon>
        <taxon>Dikarya</taxon>
        <taxon>Basidiomycota</taxon>
        <taxon>Agaricomycotina</taxon>
        <taxon>Agaricomycetes</taxon>
        <taxon>Agaricomycetidae</taxon>
        <taxon>Agaricales</taxon>
        <taxon>Fistulinaceae</taxon>
        <taxon>Fistulina</taxon>
    </lineage>
</organism>
<dbReference type="EMBL" id="KN881647">
    <property type="protein sequence ID" value="KIY51840.1"/>
    <property type="molecule type" value="Genomic_DNA"/>
</dbReference>
<reference evidence="2 3" key="1">
    <citation type="journal article" date="2015" name="Fungal Genet. Biol.">
        <title>Evolution of novel wood decay mechanisms in Agaricales revealed by the genome sequences of Fistulina hepatica and Cylindrobasidium torrendii.</title>
        <authorList>
            <person name="Floudas D."/>
            <person name="Held B.W."/>
            <person name="Riley R."/>
            <person name="Nagy L.G."/>
            <person name="Koehler G."/>
            <person name="Ransdell A.S."/>
            <person name="Younus H."/>
            <person name="Chow J."/>
            <person name="Chiniquy J."/>
            <person name="Lipzen A."/>
            <person name="Tritt A."/>
            <person name="Sun H."/>
            <person name="Haridas S."/>
            <person name="LaButti K."/>
            <person name="Ohm R.A."/>
            <person name="Kues U."/>
            <person name="Blanchette R.A."/>
            <person name="Grigoriev I.V."/>
            <person name="Minto R.E."/>
            <person name="Hibbett D.S."/>
        </authorList>
    </citation>
    <scope>NUCLEOTIDE SEQUENCE [LARGE SCALE GENOMIC DNA]</scope>
    <source>
        <strain evidence="2 3">ATCC 64428</strain>
    </source>
</reference>
<feature type="region of interest" description="Disordered" evidence="1">
    <location>
        <begin position="361"/>
        <end position="454"/>
    </location>
</feature>
<dbReference type="Proteomes" id="UP000054144">
    <property type="component" value="Unassembled WGS sequence"/>
</dbReference>
<feature type="region of interest" description="Disordered" evidence="1">
    <location>
        <begin position="179"/>
        <end position="220"/>
    </location>
</feature>
<feature type="compositionally biased region" description="Low complexity" evidence="1">
    <location>
        <begin position="8"/>
        <end position="27"/>
    </location>
</feature>
<evidence type="ECO:0000313" key="2">
    <source>
        <dbReference type="EMBL" id="KIY51840.1"/>
    </source>
</evidence>
<proteinExistence type="predicted"/>
<feature type="region of interest" description="Disordered" evidence="1">
    <location>
        <begin position="1"/>
        <end position="121"/>
    </location>
</feature>
<feature type="compositionally biased region" description="Low complexity" evidence="1">
    <location>
        <begin position="388"/>
        <end position="399"/>
    </location>
</feature>
<dbReference type="AlphaFoldDB" id="A0A0D7AJ03"/>